<accession>A0A183JQQ9</accession>
<reference evidence="4" key="1">
    <citation type="submission" date="2016-06" db="UniProtKB">
        <authorList>
            <consortium name="WormBaseParasite"/>
        </authorList>
    </citation>
    <scope>IDENTIFICATION</scope>
</reference>
<reference evidence="2 3" key="2">
    <citation type="submission" date="2018-11" db="EMBL/GenBank/DDBJ databases">
        <authorList>
            <consortium name="Pathogen Informatics"/>
        </authorList>
    </citation>
    <scope>NUCLEOTIDE SEQUENCE [LARGE SCALE GENOMIC DNA]</scope>
    <source>
        <strain evidence="2">Dakar</strain>
        <strain evidence="3">Dakar, Senegal</strain>
    </source>
</reference>
<proteinExistence type="predicted"/>
<dbReference type="WBParaSite" id="SCUD_0000504801-mRNA-1">
    <property type="protein sequence ID" value="SCUD_0000504801-mRNA-1"/>
    <property type="gene ID" value="SCUD_0000504801"/>
</dbReference>
<dbReference type="AlphaFoldDB" id="A0A183JQQ9"/>
<gene>
    <name evidence="2" type="ORF">SCUD_LOCUS5049</name>
</gene>
<evidence type="ECO:0000256" key="1">
    <source>
        <dbReference type="SAM" id="MobiDB-lite"/>
    </source>
</evidence>
<evidence type="ECO:0000313" key="3">
    <source>
        <dbReference type="Proteomes" id="UP000279833"/>
    </source>
</evidence>
<dbReference type="Proteomes" id="UP000279833">
    <property type="component" value="Unassembled WGS sequence"/>
</dbReference>
<keyword evidence="3" id="KW-1185">Reference proteome</keyword>
<dbReference type="EMBL" id="UZAK01007548">
    <property type="protein sequence ID" value="VDO92701.1"/>
    <property type="molecule type" value="Genomic_DNA"/>
</dbReference>
<organism evidence="4">
    <name type="scientific">Schistosoma curassoni</name>
    <dbReference type="NCBI Taxonomy" id="6186"/>
    <lineage>
        <taxon>Eukaryota</taxon>
        <taxon>Metazoa</taxon>
        <taxon>Spiralia</taxon>
        <taxon>Lophotrochozoa</taxon>
        <taxon>Platyhelminthes</taxon>
        <taxon>Trematoda</taxon>
        <taxon>Digenea</taxon>
        <taxon>Strigeidida</taxon>
        <taxon>Schistosomatoidea</taxon>
        <taxon>Schistosomatidae</taxon>
        <taxon>Schistosoma</taxon>
    </lineage>
</organism>
<evidence type="ECO:0000313" key="4">
    <source>
        <dbReference type="WBParaSite" id="SCUD_0000504801-mRNA-1"/>
    </source>
</evidence>
<feature type="compositionally biased region" description="Basic and acidic residues" evidence="1">
    <location>
        <begin position="1"/>
        <end position="12"/>
    </location>
</feature>
<sequence>MLPANLKKDSYKAGRQTRTRNGNKKKDLDSATIDGARNNISDDMPRLSTIITSAETDFLSKLGLPSTGALNATVVLKNSVSDWIPPNKVKKDQSSPSKKLNIPSIARKSTGDLAAQSTPKNVRPVII</sequence>
<feature type="region of interest" description="Disordered" evidence="1">
    <location>
        <begin position="1"/>
        <end position="42"/>
    </location>
</feature>
<name>A0A183JQQ9_9TREM</name>
<feature type="region of interest" description="Disordered" evidence="1">
    <location>
        <begin position="83"/>
        <end position="127"/>
    </location>
</feature>
<evidence type="ECO:0000313" key="2">
    <source>
        <dbReference type="EMBL" id="VDO92701.1"/>
    </source>
</evidence>
<protein>
    <submittedName>
        <fullName evidence="4">BLVR domain-containing protein</fullName>
    </submittedName>
</protein>